<evidence type="ECO:0000256" key="1">
    <source>
        <dbReference type="SAM" id="MobiDB-lite"/>
    </source>
</evidence>
<feature type="region of interest" description="Disordered" evidence="1">
    <location>
        <begin position="1"/>
        <end position="21"/>
    </location>
</feature>
<protein>
    <submittedName>
        <fullName evidence="2">Uncharacterized protein</fullName>
    </submittedName>
</protein>
<evidence type="ECO:0000313" key="3">
    <source>
        <dbReference type="Proteomes" id="UP001634394"/>
    </source>
</evidence>
<feature type="compositionally biased region" description="Polar residues" evidence="1">
    <location>
        <begin position="294"/>
        <end position="305"/>
    </location>
</feature>
<name>A0ABD3W873_SINWO</name>
<dbReference type="Proteomes" id="UP001634394">
    <property type="component" value="Unassembled WGS sequence"/>
</dbReference>
<proteinExistence type="predicted"/>
<gene>
    <name evidence="2" type="ORF">ACJMK2_042708</name>
</gene>
<comment type="caution">
    <text evidence="2">The sequence shown here is derived from an EMBL/GenBank/DDBJ whole genome shotgun (WGS) entry which is preliminary data.</text>
</comment>
<evidence type="ECO:0000313" key="2">
    <source>
        <dbReference type="EMBL" id="KAL3870095.1"/>
    </source>
</evidence>
<dbReference type="EMBL" id="JBJQND010000008">
    <property type="protein sequence ID" value="KAL3870095.1"/>
    <property type="molecule type" value="Genomic_DNA"/>
</dbReference>
<reference evidence="2 3" key="1">
    <citation type="submission" date="2024-11" db="EMBL/GenBank/DDBJ databases">
        <title>Chromosome-level genome assembly of the freshwater bivalve Anodonta woodiana.</title>
        <authorList>
            <person name="Chen X."/>
        </authorList>
    </citation>
    <scope>NUCLEOTIDE SEQUENCE [LARGE SCALE GENOMIC DNA]</scope>
    <source>
        <strain evidence="2">MN2024</strain>
        <tissue evidence="2">Gills</tissue>
    </source>
</reference>
<sequence>MDESGPVKDTRDGESDVRGKVPVDGIMDDCFQSLMSKNPNQKITIHDPCIIPKEESPRVKDQIGNTDILHYPYTKMESKSFTELNRSNMDVQHTGLKSLLGTIEPQETVLDLSLKNKINKLQDPCCSTKLLPEESTVAVSSSVKGELTPSMLRTRVQCRPLPRSQPYRIPVRINKNHTLYGMFQPEFIIDYEDGNSSQEMSRRGEDDESGKILDALKVDHIDRPPPEVTFSAYSNASEQLTIPEMEPNSPEYIHQSRYHNEPLDKMGSAVAVEKATSDASYSRIPILDETQTNVNTWHTPKTQSWRPKLRDKLAQKSHTGGKKTSK</sequence>
<dbReference type="AlphaFoldDB" id="A0ABD3W873"/>
<organism evidence="2 3">
    <name type="scientific">Sinanodonta woodiana</name>
    <name type="common">Chinese pond mussel</name>
    <name type="synonym">Anodonta woodiana</name>
    <dbReference type="NCBI Taxonomy" id="1069815"/>
    <lineage>
        <taxon>Eukaryota</taxon>
        <taxon>Metazoa</taxon>
        <taxon>Spiralia</taxon>
        <taxon>Lophotrochozoa</taxon>
        <taxon>Mollusca</taxon>
        <taxon>Bivalvia</taxon>
        <taxon>Autobranchia</taxon>
        <taxon>Heteroconchia</taxon>
        <taxon>Palaeoheterodonta</taxon>
        <taxon>Unionida</taxon>
        <taxon>Unionoidea</taxon>
        <taxon>Unionidae</taxon>
        <taxon>Unioninae</taxon>
        <taxon>Sinanodonta</taxon>
    </lineage>
</organism>
<feature type="region of interest" description="Disordered" evidence="1">
    <location>
        <begin position="294"/>
        <end position="326"/>
    </location>
</feature>
<keyword evidence="3" id="KW-1185">Reference proteome</keyword>
<accession>A0ABD3W873</accession>